<keyword evidence="1" id="KW-0175">Coiled coil</keyword>
<name>B5TY43_STREQ</name>
<sequence length="167" mass="19453">AEENITQYDKWNWETQFGRTSDLTSKLQLLKDRVSGLEYIMNHLNSEIRPDKWQSHDLGVLANYLKTLNDHFEENYEKVVGDDSRRVLAQEVEENRALKEKLSELTTKSEKLANELKAQQEIYQLAVDGHALSEKEHQEFIDNIAKVLLDKEDQKHLLEKAIAETNS</sequence>
<reference evidence="2" key="1">
    <citation type="submission" date="2008-08" db="EMBL/GenBank/DDBJ databases">
        <title>5' emm sequence type stG-RN8.</title>
        <authorList>
            <person name="Reissmann S."/>
            <person name="Brahmadathan K.N."/>
            <person name="Rajkumari R."/>
            <person name="Chhatwal G.S."/>
            <person name="Nitsche-Schmitz D.P."/>
        </authorList>
    </citation>
    <scope>NUCLEOTIDE SEQUENCE</scope>
    <source>
        <strain evidence="2">C153</strain>
    </source>
</reference>
<dbReference type="AlphaFoldDB" id="B5TY43"/>
<organism evidence="2">
    <name type="scientific">Streptococcus dysgalactiae subsp. equisimilis</name>
    <name type="common">Streptococcus equisimilis</name>
    <dbReference type="NCBI Taxonomy" id="119602"/>
    <lineage>
        <taxon>Bacteria</taxon>
        <taxon>Bacillati</taxon>
        <taxon>Bacillota</taxon>
        <taxon>Bacilli</taxon>
        <taxon>Lactobacillales</taxon>
        <taxon>Streptococcaceae</taxon>
        <taxon>Streptococcus</taxon>
    </lineage>
</organism>
<protein>
    <submittedName>
        <fullName evidence="2">M protein</fullName>
    </submittedName>
</protein>
<feature type="non-terminal residue" evidence="2">
    <location>
        <position position="167"/>
    </location>
</feature>
<accession>B5TY43</accession>
<dbReference type="EMBL" id="FJ036937">
    <property type="protein sequence ID" value="ACH99857.1"/>
    <property type="molecule type" value="Genomic_DNA"/>
</dbReference>
<feature type="non-terminal residue" evidence="2">
    <location>
        <position position="1"/>
    </location>
</feature>
<feature type="coiled-coil region" evidence="1">
    <location>
        <begin position="88"/>
        <end position="122"/>
    </location>
</feature>
<proteinExistence type="predicted"/>
<evidence type="ECO:0000256" key="1">
    <source>
        <dbReference type="SAM" id="Coils"/>
    </source>
</evidence>
<evidence type="ECO:0000313" key="2">
    <source>
        <dbReference type="EMBL" id="ACH99857.1"/>
    </source>
</evidence>
<gene>
    <name evidence="2" type="primary">stG-RN8</name>
</gene>